<dbReference type="STRING" id="1121105.GCA_000421665_01312"/>
<gene>
    <name evidence="1" type="ORF">DIW15_00245</name>
</gene>
<evidence type="ECO:0000313" key="2">
    <source>
        <dbReference type="Proteomes" id="UP000262195"/>
    </source>
</evidence>
<accession>A0A3D4S2R3</accession>
<name>A0A3D4S2R3_9ENTE</name>
<organism evidence="1 2">
    <name type="scientific">Bavariicoccus seileri</name>
    <dbReference type="NCBI Taxonomy" id="549685"/>
    <lineage>
        <taxon>Bacteria</taxon>
        <taxon>Bacillati</taxon>
        <taxon>Bacillota</taxon>
        <taxon>Bacilli</taxon>
        <taxon>Lactobacillales</taxon>
        <taxon>Enterococcaceae</taxon>
        <taxon>Bavariicoccus</taxon>
    </lineage>
</organism>
<protein>
    <submittedName>
        <fullName evidence="1">Phage portal protein</fullName>
    </submittedName>
</protein>
<evidence type="ECO:0000313" key="1">
    <source>
        <dbReference type="EMBL" id="HCS93124.1"/>
    </source>
</evidence>
<dbReference type="EMBL" id="DQHO01000003">
    <property type="protein sequence ID" value="HCS93124.1"/>
    <property type="molecule type" value="Genomic_DNA"/>
</dbReference>
<dbReference type="Proteomes" id="UP000262195">
    <property type="component" value="Unassembled WGS sequence"/>
</dbReference>
<proteinExistence type="predicted"/>
<dbReference type="InterPro" id="IPR006944">
    <property type="entry name" value="Phage/GTA_portal"/>
</dbReference>
<dbReference type="AlphaFoldDB" id="A0A3D4S2R3"/>
<comment type="caution">
    <text evidence="1">The sequence shown here is derived from an EMBL/GenBank/DDBJ whole genome shotgun (WGS) entry which is preliminary data.</text>
</comment>
<dbReference type="Pfam" id="PF04860">
    <property type="entry name" value="Phage_portal"/>
    <property type="match status" value="1"/>
</dbReference>
<reference evidence="1 2" key="1">
    <citation type="journal article" date="2018" name="Nat. Biotechnol.">
        <title>A standardized bacterial taxonomy based on genome phylogeny substantially revises the tree of life.</title>
        <authorList>
            <person name="Parks D.H."/>
            <person name="Chuvochina M."/>
            <person name="Waite D.W."/>
            <person name="Rinke C."/>
            <person name="Skarshewski A."/>
            <person name="Chaumeil P.A."/>
            <person name="Hugenholtz P."/>
        </authorList>
    </citation>
    <scope>NUCLEOTIDE SEQUENCE [LARGE SCALE GENOMIC DNA]</scope>
    <source>
        <strain evidence="1">UBA11306</strain>
    </source>
</reference>
<dbReference type="InterPro" id="IPR006427">
    <property type="entry name" value="Portal_HK97"/>
</dbReference>
<dbReference type="NCBIfam" id="TIGR01537">
    <property type="entry name" value="portal_HK97"/>
    <property type="match status" value="1"/>
</dbReference>
<sequence length="399" mass="45375">MGIFNFNKRNTEESQQSKVGYFLTKDAEDLLVSGYTRLADNPEVQTAVNQIADLVSNMTIQLMQNSEKGDVRVKNDLSKLVDIKPNGYQSRKNFVFWIVKTLLIGDGNAVVLPISRNGKVVELRPLASSKVRFIYDVNQDFNYVIDYEGRQYQPSDVLHFAINPDENRPFLGTGYRVSLSDVTHNLKQASKTKRSFMSSNYKPSLAIYVDSDSDLDEESRQKLEDKYMKRSNPNAPLMLPDGMLRLEQIKPLTLTDLALNDAVKIDKQTVATILGIPPFVLGVGTYTKDEWNNFINTKIMSIAQVIQQTLNNLIVEDDMYFNFNARSLYNYSLTDLVNSGTALVKVNAMRRNELRNWLSLPPDDEMDDLLVLENFIQQADVSKQKKLVQDENEDLKGGE</sequence>